<gene>
    <name evidence="9" type="ORF">HYH02_015242</name>
</gene>
<feature type="compositionally biased region" description="Polar residues" evidence="6">
    <location>
        <begin position="18"/>
        <end position="35"/>
    </location>
</feature>
<dbReference type="Gene3D" id="3.40.50.300">
    <property type="entry name" value="P-loop containing nucleotide triphosphate hydrolases"/>
    <property type="match status" value="2"/>
</dbReference>
<sequence length="1221" mass="123315">MSGPGRGGPVLAALASAHDSSGGEQSVNSGRQNPSLAERPRPVASAAGRRRHVPPLLPVPGEQRGGGVAPAQAPAPLPGLDLVLNPSDSDGAQRAAQLGTGAGAEASGHRGVEGGTWGSPSSSGAAQPERPRQPPPAPRRRAVPVFSDVDEQVSAAYDGLQVTVAGRDPPAPLTSYNQLAGPDARYKVAPLLLRNAAAAYRLARPTPVQAHVLPAMMEGRDVLAVSVTGSGKTLSYLLPCLAQLMSGRPRPGTKNSASPDALVLVPTRELAEQVYADAQLLLRGSHLKALAVHGGVSVAEQVLAVRGKQRRSGGGVDLLIATPGRLAQLVERRAVRLGRLSCLVLDEADRLLDLGLWPDLRVLLSHKDLPTARQTVLTCAALPSEEQGGRAALEGLLRDAVCVCVGEHRLGERLDGAPASSSGGLVSPVVRQVVELIGGGGGGGRGSADPEAELDALKAARLLQLLAPVTNEGVAAGADAAGGGPAVVFTRSLQRAEEVARQLAARGVSVALMHRDLTQDQRDEALQCFRFGVTSVLVATGLASRGLNFPDVGHVINYDVPLSLSGYVHQVGRTGRGGRPGLATTLFTPRDRPQAAAWLVDCLRSAPGGQVPAWLQRLAVQAAAKAAAEGAEGRGAVQGGGRRSDGITVRPRGGARQQAAGGGVEGSSPAPRRGRSRQVLELSGDLLAGDAQEEVKEEVEAGGAAAANSAAVKQQGPTSASRSTTKLGLGVGSDSGSAAEGVFGVFLPPLPRTERRQGPAAALHGGAGGPALAVSDEVGAAGGGAAAVLAASGGRVGINASLNSGGGGGAGGAAVVVDRRHDAEAWQAVFDLALQPLQPSAAGAEKGSRRRPGGSETSRESAAGSEELGAAGQERVSFQPQRGGGRGLLFGDGSVVVEAGPEAGALLCDGVRVLGSGVLQYRSTNGGAAGEPDRTQPPPLPPLSSRHYLNITGDSLGPAPAAASSSLPAVSPAAVRAQRHAALAQTLVQFVARLPPPSPGSPAEALRSRLGARLSVPALGEWIRDFTAALVAGARDQATAASGGAPSAPPSSGAELQQPGQGEDLALHPELHEELERAVERLLSSQPQLLAHDSAVLVARLRGLAGLLQLQVLRQAGAAGGQGQGQGSDTAPAGRGREPGAGAGVGTGRAVAAPSPTAPTAPTALDLALQRPALLLADLPTLERRLAALQAALGLPDREAAVAAAVRAPVWLYMEPPPPPV</sequence>
<dbReference type="PROSITE" id="PS00039">
    <property type="entry name" value="DEAD_ATP_HELICASE"/>
    <property type="match status" value="1"/>
</dbReference>
<dbReference type="CDD" id="cd00268">
    <property type="entry name" value="DEADc"/>
    <property type="match status" value="1"/>
</dbReference>
<reference evidence="9" key="1">
    <citation type="journal article" date="2020" name="bioRxiv">
        <title>Comparative genomics of Chlamydomonas.</title>
        <authorList>
            <person name="Craig R.J."/>
            <person name="Hasan A.R."/>
            <person name="Ness R.W."/>
            <person name="Keightley P.D."/>
        </authorList>
    </citation>
    <scope>NUCLEOTIDE SEQUENCE</scope>
    <source>
        <strain evidence="9">CCAP 11/173</strain>
    </source>
</reference>
<dbReference type="GO" id="GO:0005829">
    <property type="term" value="C:cytosol"/>
    <property type="evidence" value="ECO:0007669"/>
    <property type="project" value="TreeGrafter"/>
</dbReference>
<dbReference type="OrthoDB" id="548283at2759"/>
<organism evidence="9 10">
    <name type="scientific">Chlamydomonas schloesseri</name>
    <dbReference type="NCBI Taxonomy" id="2026947"/>
    <lineage>
        <taxon>Eukaryota</taxon>
        <taxon>Viridiplantae</taxon>
        <taxon>Chlorophyta</taxon>
        <taxon>core chlorophytes</taxon>
        <taxon>Chlorophyceae</taxon>
        <taxon>CS clade</taxon>
        <taxon>Chlamydomonadales</taxon>
        <taxon>Chlamydomonadaceae</taxon>
        <taxon>Chlamydomonas</taxon>
    </lineage>
</organism>
<dbReference type="InterPro" id="IPR050079">
    <property type="entry name" value="DEAD_box_RNA_helicase"/>
</dbReference>
<evidence type="ECO:0000259" key="7">
    <source>
        <dbReference type="PROSITE" id="PS51192"/>
    </source>
</evidence>
<evidence type="ECO:0000313" key="10">
    <source>
        <dbReference type="Proteomes" id="UP000613740"/>
    </source>
</evidence>
<feature type="compositionally biased region" description="Low complexity" evidence="6">
    <location>
        <begin position="1148"/>
        <end position="1158"/>
    </location>
</feature>
<keyword evidence="4" id="KW-0347">Helicase</keyword>
<evidence type="ECO:0000256" key="3">
    <source>
        <dbReference type="ARBA" id="ARBA00022801"/>
    </source>
</evidence>
<dbReference type="GO" id="GO:0005524">
    <property type="term" value="F:ATP binding"/>
    <property type="evidence" value="ECO:0007669"/>
    <property type="project" value="UniProtKB-KW"/>
</dbReference>
<keyword evidence="10" id="KW-1185">Reference proteome</keyword>
<evidence type="ECO:0000256" key="1">
    <source>
        <dbReference type="ARBA" id="ARBA00006517"/>
    </source>
</evidence>
<dbReference type="PANTHER" id="PTHR47959:SF2">
    <property type="entry name" value="ATP-DEPENDENT RNA HELICASE DEAD BOX FAMILY"/>
    <property type="match status" value="1"/>
</dbReference>
<dbReference type="SMART" id="SM00490">
    <property type="entry name" value="HELICc"/>
    <property type="match status" value="1"/>
</dbReference>
<name>A0A835VP65_9CHLO</name>
<feature type="compositionally biased region" description="Polar residues" evidence="6">
    <location>
        <begin position="717"/>
        <end position="726"/>
    </location>
</feature>
<keyword evidence="5" id="KW-0067">ATP-binding</keyword>
<dbReference type="InterPro" id="IPR014001">
    <property type="entry name" value="Helicase_ATP-bd"/>
</dbReference>
<feature type="region of interest" description="Disordered" evidence="6">
    <location>
        <begin position="1040"/>
        <end position="1060"/>
    </location>
</feature>
<feature type="compositionally biased region" description="Low complexity" evidence="6">
    <location>
        <begin position="860"/>
        <end position="872"/>
    </location>
</feature>
<feature type="region of interest" description="Disordered" evidence="6">
    <location>
        <begin position="1118"/>
        <end position="1158"/>
    </location>
</feature>
<dbReference type="EMBL" id="JAEHOD010000130">
    <property type="protein sequence ID" value="KAG2424062.1"/>
    <property type="molecule type" value="Genomic_DNA"/>
</dbReference>
<dbReference type="PANTHER" id="PTHR47959">
    <property type="entry name" value="ATP-DEPENDENT RNA HELICASE RHLE-RELATED"/>
    <property type="match status" value="1"/>
</dbReference>
<feature type="region of interest" description="Disordered" evidence="6">
    <location>
        <begin position="691"/>
        <end position="735"/>
    </location>
</feature>
<dbReference type="InterPro" id="IPR011545">
    <property type="entry name" value="DEAD/DEAH_box_helicase_dom"/>
</dbReference>
<proteinExistence type="inferred from homology"/>
<evidence type="ECO:0000256" key="6">
    <source>
        <dbReference type="SAM" id="MobiDB-lite"/>
    </source>
</evidence>
<feature type="compositionally biased region" description="Low complexity" evidence="6">
    <location>
        <begin position="701"/>
        <end position="716"/>
    </location>
</feature>
<feature type="compositionally biased region" description="Low complexity" evidence="6">
    <location>
        <begin position="1040"/>
        <end position="1054"/>
    </location>
</feature>
<evidence type="ECO:0000313" key="9">
    <source>
        <dbReference type="EMBL" id="KAG2424062.1"/>
    </source>
</evidence>
<feature type="region of interest" description="Disordered" evidence="6">
    <location>
        <begin position="1"/>
        <end position="141"/>
    </location>
</feature>
<dbReference type="CDD" id="cd18787">
    <property type="entry name" value="SF2_C_DEAD"/>
    <property type="match status" value="1"/>
</dbReference>
<dbReference type="GO" id="GO:0016787">
    <property type="term" value="F:hydrolase activity"/>
    <property type="evidence" value="ECO:0007669"/>
    <property type="project" value="UniProtKB-KW"/>
</dbReference>
<comment type="similarity">
    <text evidence="1">Belongs to the DEAD box helicase family. DDX21/DDX50 subfamily.</text>
</comment>
<evidence type="ECO:0000259" key="8">
    <source>
        <dbReference type="PROSITE" id="PS51194"/>
    </source>
</evidence>
<dbReference type="Pfam" id="PF00270">
    <property type="entry name" value="DEAD"/>
    <property type="match status" value="1"/>
</dbReference>
<evidence type="ECO:0000256" key="2">
    <source>
        <dbReference type="ARBA" id="ARBA00022741"/>
    </source>
</evidence>
<evidence type="ECO:0008006" key="11">
    <source>
        <dbReference type="Google" id="ProtNLM"/>
    </source>
</evidence>
<dbReference type="SUPFAM" id="SSF52540">
    <property type="entry name" value="P-loop containing nucleoside triphosphate hydrolases"/>
    <property type="match status" value="1"/>
</dbReference>
<dbReference type="GO" id="GO:0003676">
    <property type="term" value="F:nucleic acid binding"/>
    <property type="evidence" value="ECO:0007669"/>
    <property type="project" value="InterPro"/>
</dbReference>
<keyword evidence="2" id="KW-0547">Nucleotide-binding</keyword>
<dbReference type="InterPro" id="IPR000629">
    <property type="entry name" value="RNA-helicase_DEAD-box_CS"/>
</dbReference>
<dbReference type="Proteomes" id="UP000613740">
    <property type="component" value="Unassembled WGS sequence"/>
</dbReference>
<keyword evidence="3" id="KW-0378">Hydrolase</keyword>
<dbReference type="InterPro" id="IPR027417">
    <property type="entry name" value="P-loop_NTPase"/>
</dbReference>
<dbReference type="SMART" id="SM00487">
    <property type="entry name" value="DEXDc"/>
    <property type="match status" value="1"/>
</dbReference>
<feature type="domain" description="Helicase ATP-binding" evidence="7">
    <location>
        <begin position="213"/>
        <end position="386"/>
    </location>
</feature>
<dbReference type="AlphaFoldDB" id="A0A835VP65"/>
<dbReference type="InterPro" id="IPR001650">
    <property type="entry name" value="Helicase_C-like"/>
</dbReference>
<dbReference type="InterPro" id="IPR044742">
    <property type="entry name" value="DEAD/DEAH_RhlB"/>
</dbReference>
<dbReference type="PROSITE" id="PS51192">
    <property type="entry name" value="HELICASE_ATP_BIND_1"/>
    <property type="match status" value="1"/>
</dbReference>
<feature type="region of interest" description="Disordered" evidence="6">
    <location>
        <begin position="629"/>
        <end position="677"/>
    </location>
</feature>
<dbReference type="PROSITE" id="PS51194">
    <property type="entry name" value="HELICASE_CTER"/>
    <property type="match status" value="1"/>
</dbReference>
<accession>A0A835VP65</accession>
<feature type="region of interest" description="Disordered" evidence="6">
    <location>
        <begin position="840"/>
        <end position="884"/>
    </location>
</feature>
<protein>
    <recommendedName>
        <fullName evidence="11">RNA helicase</fullName>
    </recommendedName>
</protein>
<feature type="domain" description="Helicase C-terminal" evidence="8">
    <location>
        <begin position="461"/>
        <end position="619"/>
    </location>
</feature>
<dbReference type="Pfam" id="PF00271">
    <property type="entry name" value="Helicase_C"/>
    <property type="match status" value="1"/>
</dbReference>
<comment type="caution">
    <text evidence="9">The sequence shown here is derived from an EMBL/GenBank/DDBJ whole genome shotgun (WGS) entry which is preliminary data.</text>
</comment>
<evidence type="ECO:0000256" key="5">
    <source>
        <dbReference type="ARBA" id="ARBA00022840"/>
    </source>
</evidence>
<dbReference type="GO" id="GO:0003724">
    <property type="term" value="F:RNA helicase activity"/>
    <property type="evidence" value="ECO:0007669"/>
    <property type="project" value="TreeGrafter"/>
</dbReference>
<evidence type="ECO:0000256" key="4">
    <source>
        <dbReference type="ARBA" id="ARBA00022806"/>
    </source>
</evidence>